<protein>
    <submittedName>
        <fullName evidence="2">Uncharacterized protein</fullName>
    </submittedName>
</protein>
<name>I3SCF6_LOTJA</name>
<accession>I3SCF6</accession>
<organism evidence="2">
    <name type="scientific">Lotus japonicus</name>
    <name type="common">Lotus corniculatus var. japonicus</name>
    <dbReference type="NCBI Taxonomy" id="34305"/>
    <lineage>
        <taxon>Eukaryota</taxon>
        <taxon>Viridiplantae</taxon>
        <taxon>Streptophyta</taxon>
        <taxon>Embryophyta</taxon>
        <taxon>Tracheophyta</taxon>
        <taxon>Spermatophyta</taxon>
        <taxon>Magnoliopsida</taxon>
        <taxon>eudicotyledons</taxon>
        <taxon>Gunneridae</taxon>
        <taxon>Pentapetalae</taxon>
        <taxon>rosids</taxon>
        <taxon>fabids</taxon>
        <taxon>Fabales</taxon>
        <taxon>Fabaceae</taxon>
        <taxon>Papilionoideae</taxon>
        <taxon>50 kb inversion clade</taxon>
        <taxon>NPAAA clade</taxon>
        <taxon>Hologalegina</taxon>
        <taxon>robinioid clade</taxon>
        <taxon>Loteae</taxon>
        <taxon>Lotus</taxon>
    </lineage>
</organism>
<dbReference type="AlphaFoldDB" id="I3SCF6"/>
<feature type="region of interest" description="Disordered" evidence="1">
    <location>
        <begin position="1"/>
        <end position="34"/>
    </location>
</feature>
<reference evidence="2" key="1">
    <citation type="submission" date="2012-05" db="EMBL/GenBank/DDBJ databases">
        <authorList>
            <person name="Krishnakumar V."/>
            <person name="Cheung F."/>
            <person name="Xiao Y."/>
            <person name="Chan A."/>
            <person name="Moskal W.A."/>
            <person name="Town C.D."/>
        </authorList>
    </citation>
    <scope>NUCLEOTIDE SEQUENCE</scope>
</reference>
<evidence type="ECO:0000256" key="1">
    <source>
        <dbReference type="SAM" id="MobiDB-lite"/>
    </source>
</evidence>
<dbReference type="EMBL" id="BT138153">
    <property type="protein sequence ID" value="AFK37948.1"/>
    <property type="molecule type" value="mRNA"/>
</dbReference>
<evidence type="ECO:0000313" key="2">
    <source>
        <dbReference type="EMBL" id="AFK37948.1"/>
    </source>
</evidence>
<proteinExistence type="evidence at transcript level"/>
<sequence length="76" mass="8450">MEGVPKLQVKSRQRSQAAIDGNQPERIAKESTTSQFRKMSLADWFTTVHPSGETRVGMLEQEPIAIASGGRMVYID</sequence>